<comment type="caution">
    <text evidence="1">The sequence shown here is derived from an EMBL/GenBank/DDBJ whole genome shotgun (WGS) entry which is preliminary data.</text>
</comment>
<accession>A0A3L8P0T0</accession>
<organism evidence="1 2">
    <name type="scientific">Nocardioides mangrovicus</name>
    <dbReference type="NCBI Taxonomy" id="2478913"/>
    <lineage>
        <taxon>Bacteria</taxon>
        <taxon>Bacillati</taxon>
        <taxon>Actinomycetota</taxon>
        <taxon>Actinomycetes</taxon>
        <taxon>Propionibacteriales</taxon>
        <taxon>Nocardioidaceae</taxon>
        <taxon>Nocardioides</taxon>
    </lineage>
</organism>
<dbReference type="AlphaFoldDB" id="A0A3L8P0T0"/>
<dbReference type="Proteomes" id="UP000281708">
    <property type="component" value="Unassembled WGS sequence"/>
</dbReference>
<reference evidence="1 2" key="1">
    <citation type="submission" date="2018-10" db="EMBL/GenBank/DDBJ databases">
        <title>Marmoricola sp. 4Q3S-7 whole genome shotgun sequence.</title>
        <authorList>
            <person name="Li F."/>
        </authorList>
    </citation>
    <scope>NUCLEOTIDE SEQUENCE [LARGE SCALE GENOMIC DNA]</scope>
    <source>
        <strain evidence="1 2">4Q3S-7</strain>
    </source>
</reference>
<name>A0A3L8P0T0_9ACTN</name>
<sequence length="96" mass="10354">MRQLMTPMAQRNESIPDGLLTTMPTLTAFRFSHHVVHENPRSNASPAGSIASIRYTTALTPSAGFDNDSTDGGSYDILVSETPGRRWLVAELGGCC</sequence>
<protein>
    <submittedName>
        <fullName evidence="1">Uncharacterized protein</fullName>
    </submittedName>
</protein>
<keyword evidence="2" id="KW-1185">Reference proteome</keyword>
<evidence type="ECO:0000313" key="2">
    <source>
        <dbReference type="Proteomes" id="UP000281708"/>
    </source>
</evidence>
<proteinExistence type="predicted"/>
<gene>
    <name evidence="1" type="ORF">D9V37_10765</name>
</gene>
<evidence type="ECO:0000313" key="1">
    <source>
        <dbReference type="EMBL" id="RLV49050.1"/>
    </source>
</evidence>
<dbReference type="EMBL" id="RDBE01000007">
    <property type="protein sequence ID" value="RLV49050.1"/>
    <property type="molecule type" value="Genomic_DNA"/>
</dbReference>